<dbReference type="KEGG" id="plia:E4191_01880"/>
<gene>
    <name evidence="2" type="ORF">E4191_01880</name>
</gene>
<name>A0A4P7HHU0_9RHOB</name>
<dbReference type="Gene3D" id="3.40.630.30">
    <property type="match status" value="1"/>
</dbReference>
<keyword evidence="2" id="KW-0808">Transferase</keyword>
<proteinExistence type="predicted"/>
<dbReference type="AlphaFoldDB" id="A0A4P7HHU0"/>
<dbReference type="Pfam" id="PF00583">
    <property type="entry name" value="Acetyltransf_1"/>
    <property type="match status" value="1"/>
</dbReference>
<dbReference type="EMBL" id="CP038439">
    <property type="protein sequence ID" value="QBX33605.1"/>
    <property type="molecule type" value="Genomic_DNA"/>
</dbReference>
<accession>A0A4P7HHU0</accession>
<dbReference type="PROSITE" id="PS51186">
    <property type="entry name" value="GNAT"/>
    <property type="match status" value="1"/>
</dbReference>
<organism evidence="2 3">
    <name type="scientific">Paracoccus liaowanqingii</name>
    <dbReference type="NCBI Taxonomy" id="2560053"/>
    <lineage>
        <taxon>Bacteria</taxon>
        <taxon>Pseudomonadati</taxon>
        <taxon>Pseudomonadota</taxon>
        <taxon>Alphaproteobacteria</taxon>
        <taxon>Rhodobacterales</taxon>
        <taxon>Paracoccaceae</taxon>
        <taxon>Paracoccus</taxon>
    </lineage>
</organism>
<feature type="domain" description="N-acetyltransferase" evidence="1">
    <location>
        <begin position="26"/>
        <end position="183"/>
    </location>
</feature>
<evidence type="ECO:0000259" key="1">
    <source>
        <dbReference type="PROSITE" id="PS51186"/>
    </source>
</evidence>
<protein>
    <submittedName>
        <fullName evidence="2">GNAT family N-acetyltransferase</fullName>
    </submittedName>
</protein>
<evidence type="ECO:0000313" key="2">
    <source>
        <dbReference type="EMBL" id="QBX33605.1"/>
    </source>
</evidence>
<dbReference type="SUPFAM" id="SSF55729">
    <property type="entry name" value="Acyl-CoA N-acyltransferases (Nat)"/>
    <property type="match status" value="1"/>
</dbReference>
<evidence type="ECO:0000313" key="3">
    <source>
        <dbReference type="Proteomes" id="UP000296374"/>
    </source>
</evidence>
<dbReference type="InterPro" id="IPR000182">
    <property type="entry name" value="GNAT_dom"/>
</dbReference>
<dbReference type="Proteomes" id="UP000296374">
    <property type="component" value="Chromosome"/>
</dbReference>
<reference evidence="3" key="1">
    <citation type="submission" date="2019-03" db="EMBL/GenBank/DDBJ databases">
        <authorList>
            <person name="Li J."/>
        </authorList>
    </citation>
    <scope>NUCLEOTIDE SEQUENCE [LARGE SCALE GENOMIC DNA]</scope>
    <source>
        <strain evidence="3">2251</strain>
    </source>
</reference>
<dbReference type="GO" id="GO:0016747">
    <property type="term" value="F:acyltransferase activity, transferring groups other than amino-acyl groups"/>
    <property type="evidence" value="ECO:0007669"/>
    <property type="project" value="InterPro"/>
</dbReference>
<dbReference type="InterPro" id="IPR016181">
    <property type="entry name" value="Acyl_CoA_acyltransferase"/>
</dbReference>
<sequence length="186" mass="19767">MVLSSFCVSRHLACMMRNPRQDRPMQILSPIPQPLLDPACALWRAHFGGAGWPRRVRAGHGMVGLDAAGRVAGVMGLRDGAGGFALGPPPLPGWLFRAAPATGDLVIDGLAVADPRQGTGRALVAAAGDLAARRGHPGLRAEVRARNRAALAFYAAMGFWAEGQGRYGLPWWGQVYLMRLLVGGRP</sequence>